<protein>
    <submittedName>
        <fullName evidence="2">Uncharacterized protein</fullName>
    </submittedName>
</protein>
<gene>
    <name evidence="2" type="ORF">CY34DRAFT_435660</name>
</gene>
<dbReference type="InParanoid" id="A0A0D0BHP0"/>
<dbReference type="HOGENOM" id="CLU_2063013_0_0_1"/>
<name>A0A0D0BHP0_9AGAM</name>
<evidence type="ECO:0000313" key="2">
    <source>
        <dbReference type="EMBL" id="KIK49129.1"/>
    </source>
</evidence>
<accession>A0A0D0BHP0</accession>
<sequence>MTSLQGKNLLTQKKKGHNTALSQEDKKYHKGFIAPHSHEVFIGAWNISHITALAVACAWTVLAQLSVSPSMSKQSYPFHRTKSCTQYDLAPCLGNGEQVILVCLMRPPDWNTPAHHLRA</sequence>
<proteinExistence type="predicted"/>
<feature type="region of interest" description="Disordered" evidence="1">
    <location>
        <begin position="1"/>
        <end position="23"/>
    </location>
</feature>
<evidence type="ECO:0000313" key="3">
    <source>
        <dbReference type="Proteomes" id="UP000054485"/>
    </source>
</evidence>
<evidence type="ECO:0000256" key="1">
    <source>
        <dbReference type="SAM" id="MobiDB-lite"/>
    </source>
</evidence>
<reference evidence="2 3" key="1">
    <citation type="submission" date="2014-04" db="EMBL/GenBank/DDBJ databases">
        <authorList>
            <consortium name="DOE Joint Genome Institute"/>
            <person name="Kuo A."/>
            <person name="Ruytinx J."/>
            <person name="Rineau F."/>
            <person name="Colpaert J."/>
            <person name="Kohler A."/>
            <person name="Nagy L.G."/>
            <person name="Floudas D."/>
            <person name="Copeland A."/>
            <person name="Barry K.W."/>
            <person name="Cichocki N."/>
            <person name="Veneault-Fourrey C."/>
            <person name="LaButti K."/>
            <person name="Lindquist E.A."/>
            <person name="Lipzen A."/>
            <person name="Lundell T."/>
            <person name="Morin E."/>
            <person name="Murat C."/>
            <person name="Sun H."/>
            <person name="Tunlid A."/>
            <person name="Henrissat B."/>
            <person name="Grigoriev I.V."/>
            <person name="Hibbett D.S."/>
            <person name="Martin F."/>
            <person name="Nordberg H.P."/>
            <person name="Cantor M.N."/>
            <person name="Hua S.X."/>
        </authorList>
    </citation>
    <scope>NUCLEOTIDE SEQUENCE [LARGE SCALE GENOMIC DNA]</scope>
    <source>
        <strain evidence="2 3">UH-Slu-Lm8-n1</strain>
    </source>
</reference>
<feature type="compositionally biased region" description="Polar residues" evidence="1">
    <location>
        <begin position="1"/>
        <end position="11"/>
    </location>
</feature>
<reference evidence="3" key="2">
    <citation type="submission" date="2015-01" db="EMBL/GenBank/DDBJ databases">
        <title>Evolutionary Origins and Diversification of the Mycorrhizal Mutualists.</title>
        <authorList>
            <consortium name="DOE Joint Genome Institute"/>
            <consortium name="Mycorrhizal Genomics Consortium"/>
            <person name="Kohler A."/>
            <person name="Kuo A."/>
            <person name="Nagy L.G."/>
            <person name="Floudas D."/>
            <person name="Copeland A."/>
            <person name="Barry K.W."/>
            <person name="Cichocki N."/>
            <person name="Veneault-Fourrey C."/>
            <person name="LaButti K."/>
            <person name="Lindquist E.A."/>
            <person name="Lipzen A."/>
            <person name="Lundell T."/>
            <person name="Morin E."/>
            <person name="Murat C."/>
            <person name="Riley R."/>
            <person name="Ohm R."/>
            <person name="Sun H."/>
            <person name="Tunlid A."/>
            <person name="Henrissat B."/>
            <person name="Grigoriev I.V."/>
            <person name="Hibbett D.S."/>
            <person name="Martin F."/>
        </authorList>
    </citation>
    <scope>NUCLEOTIDE SEQUENCE [LARGE SCALE GENOMIC DNA]</scope>
    <source>
        <strain evidence="3">UH-Slu-Lm8-n1</strain>
    </source>
</reference>
<dbReference type="AlphaFoldDB" id="A0A0D0BHP0"/>
<dbReference type="EMBL" id="KN835134">
    <property type="protein sequence ID" value="KIK49129.1"/>
    <property type="molecule type" value="Genomic_DNA"/>
</dbReference>
<organism evidence="2 3">
    <name type="scientific">Suillus luteus UH-Slu-Lm8-n1</name>
    <dbReference type="NCBI Taxonomy" id="930992"/>
    <lineage>
        <taxon>Eukaryota</taxon>
        <taxon>Fungi</taxon>
        <taxon>Dikarya</taxon>
        <taxon>Basidiomycota</taxon>
        <taxon>Agaricomycotina</taxon>
        <taxon>Agaricomycetes</taxon>
        <taxon>Agaricomycetidae</taxon>
        <taxon>Boletales</taxon>
        <taxon>Suillineae</taxon>
        <taxon>Suillaceae</taxon>
        <taxon>Suillus</taxon>
    </lineage>
</organism>
<dbReference type="Proteomes" id="UP000054485">
    <property type="component" value="Unassembled WGS sequence"/>
</dbReference>
<keyword evidence="3" id="KW-1185">Reference proteome</keyword>